<dbReference type="Gene3D" id="3.90.25.70">
    <property type="match status" value="1"/>
</dbReference>
<dbReference type="CDD" id="cd08950">
    <property type="entry name" value="KR_fFAS_SDR_c_like"/>
    <property type="match status" value="1"/>
</dbReference>
<dbReference type="Pfam" id="PF08354">
    <property type="entry name" value="Fas1-AflB-like_hel"/>
    <property type="match status" value="1"/>
</dbReference>
<feature type="domain" description="Ketosynthase family 3 (KS3)" evidence="9">
    <location>
        <begin position="2513"/>
        <end position="2968"/>
    </location>
</feature>
<feature type="region of interest" description="Disordered" evidence="8">
    <location>
        <begin position="1676"/>
        <end position="1739"/>
    </location>
</feature>
<proteinExistence type="inferred from homology"/>
<evidence type="ECO:0000313" key="11">
    <source>
        <dbReference type="Proteomes" id="UP000076947"/>
    </source>
</evidence>
<dbReference type="Proteomes" id="UP000076947">
    <property type="component" value="Unassembled WGS sequence"/>
</dbReference>
<dbReference type="FunFam" id="3.40.366.10:FF:000009">
    <property type="entry name" value="Fatty acid synthase Fas"/>
    <property type="match status" value="1"/>
</dbReference>
<comment type="similarity">
    <text evidence="1">Belongs to the enoyl-CoA hydratase/isomerase family.</text>
</comment>
<sequence>MSLTPLHTLSNDSTAPAVLFAGQGSAWQKAIADAAASPHQAAQLRDILKEVRTTTGPVARIIASSCPGVYERLEELANTPADESPVAKEYDAYPAYSIPGIVLGQIGAIEHLRELGVDVDSAQLAGHSQGSLGVAAVKDARQALALAVLMGTAAAVTQGANDSRSHMLSVRGVPREMIEEYLAGDAAIAVVNGRVHFALSGTPEDLAKTESNIAQAAESYNEALEERLIGGSEINPVFDVLRVALPFHHASLQAAADLTVEYATQCGLDADLARELADSILVQPHNWVESVNALNSNYLISLDRGLSSLTAPLITGTGKVVIPAATAAERDNLATPGTELPTAVNYEEFSPKLISLPNGKSYTQTRFSEWTGMSPIILGGMTPTTMDPGIVAAAANGGYWSEMAGGGQYSDEAFTINKDGMMELLEPGRTAAFNTMFFDRYLWNLQFGQARIVPKARANGAAFTGVTISAGIPELDEAKELLDQLTADGFPYISFKPGTTKQIQDCIAIAADNPSHRVIVQIEDGHAGGHHSWVDLDEMLLATYAAARQHDNLAITVGGGIYSPDRASEYLTGSWSTKYGLPIMPVDGVFLGTVAMATKEATANDDVKQLLVDTPGITPDTNGGWVGRLKADGGVSSSQSHLLADLHEIDNSFAKASRLITSIPIEEYDSRRDEIIAALAKTSKPYFGDVSEMTYEQWVSRFAEQAYPWVDPTWHDRFHDLLQRVEARLNEADHGEIPTLFPSLEDSENAPEAVAKLIAAYPNAKITKVNTRDEAWFPTLIRKHVKPMPWTTAIDGDLKEWFAKDTLWQAQDPRYDADGVRIIPGPVAVAGITKKNEPVAELLGRFEDATTAALNDAGVKPVKLYSRLASAKNAEEFLRNAPTIMWHGHLIANPAYELPEEAFDIVDDGEGFAIRINSDSYWDNLPEEQRPFYVKHVDIPVALSEAVATGASPVVDDARLPKAVFDLLAGVAGVGSISETGDEITALPKVIEGSVSEENPYGLVEYSFTLPSTLLTAHTAVTGAALGTVNAGAPDALVGPCWPAIYTALGTGRLTEEHGEPAGTDFPVIEGLLNAVHLDHVVDVRVPLDELAQGAKGEGRRIDVTSRCASIAESNAGRIVTVELELRDAQTQEVVATQMQRFAIRGRATGTSVPVPAPAWGGGKSQDKVEVTPRSFVDRAVVTAPADMTPFALVSGDYNPIHTSTNAARLVNLEAPLVHGMWLSATAQHLAGNHGTVVGWTYSMFGMVQLNDEVEITVERVGRKGIHAAFEVTCRIDGEVVSRGQALMAQPRTAYVYPGQGIQAEGMGRGDRDASAAAREVWRRADRHTRTALGFSIRQIIDDNPTELVVRGTKFIHPNGVLHLTQFTQVALAVVAYAQTERLREAGALGTNSMYAGHSLGEYTALASLANIFDLEAVIDIVYSRGSAMGTLVERDEDGNSNYGMGALRPNMIGVPADEVEAYIAQTAEETGEFLEIVNYNIAGQQYSIAGTKAGLAALKKKANSVKDRAYVTVPGIDVPFHSQVLRGGVPAFAEKLDELLPETLDLDALVGRYVPNLVASPFELTQEFIEKVKPLAPSGKLDNLKVEDLDEQSLARLLMIELLSWQFASPVRWIETQELLFGEVDQIIEVGLAASPTLTNLAKRSMDIAGVDLPVFNVERDQDQVMLQDVKEAPAQTFDAEEGEATSSTSAAGLSGDTAEASAAAASDNTQSIPSAEAQTVAAAPAPSAAPAGGTAAADAPDLPFSAAEAIMVLFAFQNKIRQDQINDTDTVEELTNGVSSRRNQLLMDMSAEIGVPAIDGAADADVATLRERVKTAAPGYSPFGVVLSEAVTARLRQLTGAAGVKPAYISERVTGTWGLPQSWTAHVEAEILLGSREEDSVRGGSLSTIPSTASSKSDVDALVDAAVQSVAAAHGTSVSMGSAGAGGGGGVVDSAALDAYADTVTGENGVLATAARQVLSQLGLVEEAPETPETDNTLFETVEAELGSGWAKTVTPAFDAKQAVLFDDRWASAREDLARVALGELDLPAERFRGTGETIAKQAEWWANNPAAATGAHAKATPAATLQAIAAAAREELVGEFAGDVALVTGAAPGSIATALVERLLEGGATVIMTASRVSQSRKEFARKLYAAHAIPGAALWVVPANLSSYRDVDALIDWIGTEQRESVGNEVKITKPALTPTLAFPFAAPSVSGSVADAGPQAENQTRLLLWSVERTIAGLSNLAQQAVDTRCHIVLPGSPNRGMFGGDGAYGEVKAALDAILAKWSAEAGWPEGVTLAQAKIGWVSGTSLMGGNDILIPAAEAAGIHVWDPEEISSQLMSLASAESRAQAAEAPLELDLTGGLGSSKISISELAAQVREEAESAPASNESNSALQAEKATIAALPNTRQVELPAPLAEGEVGDVTTDLDDMVVIAGVGEVSSWGSGRTRFEAEYGLQRDGAVDLTAAGVLELAWMTGLVQWANDPRPAWYDEDGNEVDEADIYNRFRDEVVARSGIRTLTDKYNMVDQGSIDLTSVFLDRDIVFTVASEQEARDIEEADPSFTKLREVDGEWEVTRLKGATARVPRKATLTRTVAGQMPDHFDAAKWGIPDHMLDALDRMAVWNLVTAVDAFTQAGFSPAELLQVIHPGQVATTQGTGIGGMESLHKVFVTRLLGEDRPSDILQEALPNVIAAHTMQSLVGGYGSMIHPIGACATAAVSIEEGVDKIALGKADLVVAGGIDDVQVESLTGFGDMNATAETKKMTDQGIDDRFISRANDRRRGGFLEAEGGGTVLLVRGSLAREMGLPVYAVVAHAASYGDGAHTSIPAPGLGALGAGRGRKNSRLAKGLAGLGLTPNDVSVLSKHDTSTNANDPNESELHSILWPAIGRDVDQPLFVISQKTLTGHSKAGAALFQTGGLIDVFRTGRIPANQSLDCVDPLIEAKAKNLVWLRSPLDVEAANRPVKAAALTSLGFGHVGALLVYAHPGVFEAAVAQQVSAEAANEWREKANARLAAGAARFEAGMIGKETLFEVIDGRRLPEAAGTVEIENYGPVAADKAAEIALLLDDDIRLTAEGTFPPAK</sequence>
<dbReference type="PROSITE" id="PS00606">
    <property type="entry name" value="KS3_1"/>
    <property type="match status" value="1"/>
</dbReference>
<keyword evidence="7" id="KW-0560">Oxidoreductase</keyword>
<dbReference type="GO" id="GO:0004312">
    <property type="term" value="F:fatty acid synthase activity"/>
    <property type="evidence" value="ECO:0007669"/>
    <property type="project" value="InterPro"/>
</dbReference>
<dbReference type="InterPro" id="IPR013785">
    <property type="entry name" value="Aldolase_TIM"/>
</dbReference>
<dbReference type="Pfam" id="PF01575">
    <property type="entry name" value="MaoC_dehydratas"/>
    <property type="match status" value="1"/>
</dbReference>
<dbReference type="SUPFAM" id="SSF53901">
    <property type="entry name" value="Thiolase-like"/>
    <property type="match status" value="2"/>
</dbReference>
<dbReference type="InterPro" id="IPR014030">
    <property type="entry name" value="Ketoacyl_synth_N"/>
</dbReference>
<dbReference type="InterPro" id="IPR016039">
    <property type="entry name" value="Thiolase-like"/>
</dbReference>
<dbReference type="CDD" id="cd03447">
    <property type="entry name" value="FAS_MaoC"/>
    <property type="match status" value="1"/>
</dbReference>
<protein>
    <submittedName>
        <fullName evidence="10">ACP S-malonyltransferase</fullName>
    </submittedName>
</protein>
<dbReference type="Pfam" id="PF00109">
    <property type="entry name" value="ketoacyl-synt"/>
    <property type="match status" value="1"/>
</dbReference>
<dbReference type="InterPro" id="IPR036291">
    <property type="entry name" value="NAD(P)-bd_dom_sf"/>
</dbReference>
<dbReference type="Gene3D" id="3.10.129.10">
    <property type="entry name" value="Hotdog Thioesterase"/>
    <property type="match status" value="1"/>
</dbReference>
<dbReference type="InterPro" id="IPR003965">
    <property type="entry name" value="Fatty_acid_synthase"/>
</dbReference>
<keyword evidence="5" id="KW-0378">Hydrolase</keyword>
<evidence type="ECO:0000256" key="1">
    <source>
        <dbReference type="ARBA" id="ARBA00005254"/>
    </source>
</evidence>
<dbReference type="InterPro" id="IPR055118">
    <property type="entry name" value="FAS-like_AT_central"/>
</dbReference>
<keyword evidence="2" id="KW-0596">Phosphopantetheine</keyword>
<evidence type="ECO:0000256" key="7">
    <source>
        <dbReference type="ARBA" id="ARBA00023002"/>
    </source>
</evidence>
<dbReference type="PANTHER" id="PTHR10982">
    <property type="entry name" value="MALONYL COA-ACYL CARRIER PROTEIN TRANSACYLASE"/>
    <property type="match status" value="1"/>
</dbReference>
<dbReference type="Pfam" id="PF00698">
    <property type="entry name" value="Acyl_transf_1"/>
    <property type="match status" value="1"/>
</dbReference>
<dbReference type="SMART" id="SM00827">
    <property type="entry name" value="PKS_AT"/>
    <property type="match status" value="1"/>
</dbReference>
<evidence type="ECO:0000256" key="2">
    <source>
        <dbReference type="ARBA" id="ARBA00022450"/>
    </source>
</evidence>
<dbReference type="InterPro" id="IPR014043">
    <property type="entry name" value="Acyl_transferase_dom"/>
</dbReference>
<feature type="compositionally biased region" description="Low complexity" evidence="8">
    <location>
        <begin position="1686"/>
        <end position="1708"/>
    </location>
</feature>
<dbReference type="InterPro" id="IPR020841">
    <property type="entry name" value="PKS_Beta-ketoAc_synthase_dom"/>
</dbReference>
<dbReference type="PANTHER" id="PTHR10982:SF21">
    <property type="entry name" value="FATTY ACID SYNTHASE SUBUNIT BETA"/>
    <property type="match status" value="1"/>
</dbReference>
<dbReference type="Gene3D" id="1.20.930.70">
    <property type="match status" value="1"/>
</dbReference>
<dbReference type="Gene3D" id="3.20.20.70">
    <property type="entry name" value="Aldolase class I"/>
    <property type="match status" value="1"/>
</dbReference>
<keyword evidence="4 10" id="KW-0808">Transferase</keyword>
<dbReference type="RefSeq" id="WP_066840082.1">
    <property type="nucleotide sequence ID" value="NZ_LSTQ01000023.1"/>
</dbReference>
<reference evidence="11" key="1">
    <citation type="submission" date="2016-02" db="EMBL/GenBank/DDBJ databases">
        <authorList>
            <person name="Kaur G."/>
            <person name="Nair G.R."/>
            <person name="Mayilraj S."/>
        </authorList>
    </citation>
    <scope>NUCLEOTIDE SEQUENCE [LARGE SCALE GENOMIC DNA]</scope>
    <source>
        <strain evidence="11">GA-15</strain>
    </source>
</reference>
<dbReference type="Pfam" id="PF18094">
    <property type="entry name" value="DNA_pol_B_N"/>
    <property type="match status" value="1"/>
</dbReference>
<evidence type="ECO:0000256" key="6">
    <source>
        <dbReference type="ARBA" id="ARBA00022857"/>
    </source>
</evidence>
<keyword evidence="3" id="KW-0597">Phosphoprotein</keyword>
<evidence type="ECO:0000313" key="10">
    <source>
        <dbReference type="EMBL" id="OAH26605.1"/>
    </source>
</evidence>
<dbReference type="InterPro" id="IPR016035">
    <property type="entry name" value="Acyl_Trfase/lysoPLipase"/>
</dbReference>
<dbReference type="InterPro" id="IPR001227">
    <property type="entry name" value="Ac_transferase_dom_sf"/>
</dbReference>
<evidence type="ECO:0000259" key="9">
    <source>
        <dbReference type="PROSITE" id="PS52004"/>
    </source>
</evidence>
<name>A0A177IEV5_9CORY</name>
<dbReference type="InterPro" id="IPR002539">
    <property type="entry name" value="MaoC-like_dom"/>
</dbReference>
<dbReference type="Pfam" id="PF22690">
    <property type="entry name" value="FAS_AT_central"/>
    <property type="match status" value="1"/>
</dbReference>
<dbReference type="Gene3D" id="3.40.50.720">
    <property type="entry name" value="NAD(P)-binding Rossmann-like Domain"/>
    <property type="match status" value="1"/>
</dbReference>
<dbReference type="Gene3D" id="3.40.366.10">
    <property type="entry name" value="Malonyl-Coenzyme A Acyl Carrier Protein, domain 2"/>
    <property type="match status" value="3"/>
</dbReference>
<dbReference type="GO" id="GO:0016787">
    <property type="term" value="F:hydrolase activity"/>
    <property type="evidence" value="ECO:0007669"/>
    <property type="project" value="UniProtKB-KW"/>
</dbReference>
<feature type="compositionally biased region" description="Low complexity" evidence="8">
    <location>
        <begin position="1715"/>
        <end position="1739"/>
    </location>
</feature>
<organism evidence="10 11">
    <name type="scientific">Corynebacterium stationis</name>
    <dbReference type="NCBI Taxonomy" id="1705"/>
    <lineage>
        <taxon>Bacteria</taxon>
        <taxon>Bacillati</taxon>
        <taxon>Actinomycetota</taxon>
        <taxon>Actinomycetes</taxon>
        <taxon>Mycobacteriales</taxon>
        <taxon>Corynebacteriaceae</taxon>
        <taxon>Corynebacterium</taxon>
    </lineage>
</organism>
<keyword evidence="6" id="KW-0521">NADP</keyword>
<dbReference type="Gene3D" id="3.40.47.10">
    <property type="match status" value="1"/>
</dbReference>
<dbReference type="GO" id="GO:0006633">
    <property type="term" value="P:fatty acid biosynthetic process"/>
    <property type="evidence" value="ECO:0007669"/>
    <property type="project" value="InterPro"/>
</dbReference>
<dbReference type="SUPFAM" id="SSF51412">
    <property type="entry name" value="Inosine monophosphate dehydrogenase (IMPDH)"/>
    <property type="match status" value="1"/>
</dbReference>
<dbReference type="InterPro" id="IPR018201">
    <property type="entry name" value="Ketoacyl_synth_AS"/>
</dbReference>
<dbReference type="EMBL" id="LSTQ01000023">
    <property type="protein sequence ID" value="OAH26605.1"/>
    <property type="molecule type" value="Genomic_DNA"/>
</dbReference>
<evidence type="ECO:0000256" key="8">
    <source>
        <dbReference type="SAM" id="MobiDB-lite"/>
    </source>
</evidence>
<keyword evidence="11" id="KW-1185">Reference proteome</keyword>
<evidence type="ECO:0000256" key="4">
    <source>
        <dbReference type="ARBA" id="ARBA00022679"/>
    </source>
</evidence>
<dbReference type="GO" id="GO:0005835">
    <property type="term" value="C:fatty acid synthase complex"/>
    <property type="evidence" value="ECO:0007669"/>
    <property type="project" value="InterPro"/>
</dbReference>
<dbReference type="STRING" id="1705.CA21670_01195"/>
<dbReference type="GO" id="GO:0004318">
    <property type="term" value="F:enoyl-[acyl-carrier-protein] reductase (NADH) activity"/>
    <property type="evidence" value="ECO:0007669"/>
    <property type="project" value="InterPro"/>
</dbReference>
<dbReference type="OrthoDB" id="4746285at2"/>
<dbReference type="GO" id="GO:0004315">
    <property type="term" value="F:3-oxoacyl-[acyl-carrier-protein] synthase activity"/>
    <property type="evidence" value="ECO:0007669"/>
    <property type="project" value="InterPro"/>
</dbReference>
<accession>A0A177IEV5</accession>
<dbReference type="PRINTS" id="PR01483">
    <property type="entry name" value="FASYNTHASE"/>
</dbReference>
<dbReference type="InterPro" id="IPR014031">
    <property type="entry name" value="Ketoacyl_synth_C"/>
</dbReference>
<dbReference type="SUPFAM" id="SSF54637">
    <property type="entry name" value="Thioesterase/thiol ester dehydrase-isomerase"/>
    <property type="match status" value="1"/>
</dbReference>
<dbReference type="PROSITE" id="PS52004">
    <property type="entry name" value="KS3_2"/>
    <property type="match status" value="1"/>
</dbReference>
<dbReference type="SUPFAM" id="SSF52151">
    <property type="entry name" value="FabD/lysophospholipase-like"/>
    <property type="match status" value="2"/>
</dbReference>
<dbReference type="CDD" id="cd00828">
    <property type="entry name" value="elong_cond_enzymes"/>
    <property type="match status" value="1"/>
</dbReference>
<dbReference type="SUPFAM" id="SSF51735">
    <property type="entry name" value="NAD(P)-binding Rossmann-fold domains"/>
    <property type="match status" value="1"/>
</dbReference>
<dbReference type="InterPro" id="IPR050830">
    <property type="entry name" value="Fungal_FAS"/>
</dbReference>
<dbReference type="Pfam" id="PF02801">
    <property type="entry name" value="Ketoacyl-synt_C"/>
    <property type="match status" value="1"/>
</dbReference>
<comment type="caution">
    <text evidence="10">The sequence shown here is derived from an EMBL/GenBank/DDBJ whole genome shotgun (WGS) entry which is preliminary data.</text>
</comment>
<dbReference type="InterPro" id="IPR013565">
    <property type="entry name" value="Fas1/AflB-like_central"/>
</dbReference>
<gene>
    <name evidence="10" type="ORF">AYJ05_03970</name>
</gene>
<dbReference type="InterPro" id="IPR029069">
    <property type="entry name" value="HotDog_dom_sf"/>
</dbReference>
<dbReference type="InterPro" id="IPR047224">
    <property type="entry name" value="FAS_alpha_su_C"/>
</dbReference>
<evidence type="ECO:0000256" key="5">
    <source>
        <dbReference type="ARBA" id="ARBA00022801"/>
    </source>
</evidence>
<evidence type="ECO:0000256" key="3">
    <source>
        <dbReference type="ARBA" id="ARBA00022553"/>
    </source>
</evidence>